<name>A0A1M6EA48_9BACT</name>
<dbReference type="Proteomes" id="UP000183994">
    <property type="component" value="Unassembled WGS sequence"/>
</dbReference>
<feature type="domain" description="Roadblock/LAMTOR2" evidence="1">
    <location>
        <begin position="8"/>
        <end position="97"/>
    </location>
</feature>
<organism evidence="2 3">
    <name type="scientific">Desulfatibacillum alkenivorans DSM 16219</name>
    <dbReference type="NCBI Taxonomy" id="1121393"/>
    <lineage>
        <taxon>Bacteria</taxon>
        <taxon>Pseudomonadati</taxon>
        <taxon>Thermodesulfobacteriota</taxon>
        <taxon>Desulfobacteria</taxon>
        <taxon>Desulfobacterales</taxon>
        <taxon>Desulfatibacillaceae</taxon>
        <taxon>Desulfatibacillum</taxon>
    </lineage>
</organism>
<dbReference type="InterPro" id="IPR053141">
    <property type="entry name" value="Mycobact_SerProt_Inhib_Rv3364c"/>
</dbReference>
<dbReference type="EMBL" id="FQZU01000002">
    <property type="protein sequence ID" value="SHI82331.1"/>
    <property type="molecule type" value="Genomic_DNA"/>
</dbReference>
<dbReference type="PANTHER" id="PTHR36222">
    <property type="entry name" value="SERINE PROTEASE INHIBITOR RV3364C"/>
    <property type="match status" value="1"/>
</dbReference>
<proteinExistence type="predicted"/>
<dbReference type="InterPro" id="IPR004942">
    <property type="entry name" value="Roadblock/LAMTOR2_dom"/>
</dbReference>
<keyword evidence="3" id="KW-1185">Reference proteome</keyword>
<evidence type="ECO:0000259" key="1">
    <source>
        <dbReference type="SMART" id="SM00960"/>
    </source>
</evidence>
<dbReference type="OrthoDB" id="513103at2"/>
<sequence>MSRNEELDKALANLQASSADVQACAVVSEDGLIIASMLPQGLEETHIAAMSAAMLSMGSRTSMELKRGKLQQLFVKGEDGYVIIMYAGPHAVMLAMTGKDAKLGLIFFDLARAAEQVENILM</sequence>
<dbReference type="SMART" id="SM00960">
    <property type="entry name" value="Robl_LC7"/>
    <property type="match status" value="1"/>
</dbReference>
<evidence type="ECO:0000313" key="3">
    <source>
        <dbReference type="Proteomes" id="UP000183994"/>
    </source>
</evidence>
<dbReference type="AlphaFoldDB" id="A0A1M6EA48"/>
<gene>
    <name evidence="2" type="ORF">SAMN02745216_00602</name>
</gene>
<reference evidence="3" key="1">
    <citation type="submission" date="2016-11" db="EMBL/GenBank/DDBJ databases">
        <authorList>
            <person name="Varghese N."/>
            <person name="Submissions S."/>
        </authorList>
    </citation>
    <scope>NUCLEOTIDE SEQUENCE [LARGE SCALE GENOMIC DNA]</scope>
    <source>
        <strain evidence="3">DSM 16219</strain>
    </source>
</reference>
<dbReference type="Pfam" id="PF03259">
    <property type="entry name" value="Robl_LC7"/>
    <property type="match status" value="1"/>
</dbReference>
<dbReference type="PANTHER" id="PTHR36222:SF1">
    <property type="entry name" value="SERINE PROTEASE INHIBITOR RV3364C"/>
    <property type="match status" value="1"/>
</dbReference>
<evidence type="ECO:0000313" key="2">
    <source>
        <dbReference type="EMBL" id="SHI82331.1"/>
    </source>
</evidence>
<dbReference type="Gene3D" id="3.30.450.30">
    <property type="entry name" value="Dynein light chain 2a, cytoplasmic"/>
    <property type="match status" value="1"/>
</dbReference>
<protein>
    <recommendedName>
        <fullName evidence="1">Roadblock/LAMTOR2 domain-containing protein</fullName>
    </recommendedName>
</protein>
<dbReference type="STRING" id="1121393.SAMN02745216_00602"/>
<accession>A0A1M6EA48</accession>
<dbReference type="RefSeq" id="WP_015947126.1">
    <property type="nucleotide sequence ID" value="NZ_FQZU01000002.1"/>
</dbReference>
<dbReference type="SUPFAM" id="SSF103196">
    <property type="entry name" value="Roadblock/LC7 domain"/>
    <property type="match status" value="1"/>
</dbReference>